<evidence type="ECO:0000313" key="2">
    <source>
        <dbReference type="EMBL" id="SBT33136.1"/>
    </source>
</evidence>
<proteinExistence type="predicted"/>
<reference evidence="1" key="1">
    <citation type="submission" date="2016-05" db="EMBL/GenBank/DDBJ databases">
        <authorList>
            <person name="Lavstsen T."/>
            <person name="Jespersen J.S."/>
        </authorList>
    </citation>
    <scope>NUCLEOTIDE SEQUENCE [LARGE SCALE GENOMIC DNA]</scope>
</reference>
<evidence type="ECO:0000313" key="1">
    <source>
        <dbReference type="EMBL" id="SBT32523.1"/>
    </source>
</evidence>
<organism evidence="1 4">
    <name type="scientific">Plasmodium ovale wallikeri</name>
    <dbReference type="NCBI Taxonomy" id="864142"/>
    <lineage>
        <taxon>Eukaryota</taxon>
        <taxon>Sar</taxon>
        <taxon>Alveolata</taxon>
        <taxon>Apicomplexa</taxon>
        <taxon>Aconoidasida</taxon>
        <taxon>Haemosporida</taxon>
        <taxon>Plasmodiidae</taxon>
        <taxon>Plasmodium</taxon>
        <taxon>Plasmodium (Plasmodium)</taxon>
    </lineage>
</organism>
<dbReference type="EMBL" id="FLRE01000052">
    <property type="protein sequence ID" value="SBT33136.1"/>
    <property type="molecule type" value="Genomic_DNA"/>
</dbReference>
<dbReference type="Proteomes" id="UP000078555">
    <property type="component" value="Unassembled WGS sequence"/>
</dbReference>
<reference evidence="3 4" key="2">
    <citation type="submission" date="2016-05" db="EMBL/GenBank/DDBJ databases">
        <authorList>
            <person name="Naeem Raeece"/>
        </authorList>
    </citation>
    <scope>NUCLEOTIDE SEQUENCE [LARGE SCALE GENOMIC DNA]</scope>
</reference>
<sequence length="88" mass="10208">MVTLFIMYKKEKLPSCKEPKKKKKKRKGKTSENWKNRLCVSSSGCCEPSTSTDVRYSDCGDYYYYLTNISRPLLTCTAARDFPCDDKK</sequence>
<protein>
    <submittedName>
        <fullName evidence="1">Uncharacterized protein</fullName>
    </submittedName>
</protein>
<accession>A0A1A8YLY3</accession>
<gene>
    <name evidence="1" type="ORF">POVWA1_012510</name>
    <name evidence="2" type="ORF">POVWA2_013180</name>
</gene>
<dbReference type="Proteomes" id="UP000078550">
    <property type="component" value="Unassembled WGS sequence"/>
</dbReference>
<evidence type="ECO:0000313" key="3">
    <source>
        <dbReference type="Proteomes" id="UP000078550"/>
    </source>
</evidence>
<evidence type="ECO:0000313" key="4">
    <source>
        <dbReference type="Proteomes" id="UP000078555"/>
    </source>
</evidence>
<keyword evidence="4" id="KW-1185">Reference proteome</keyword>
<dbReference type="EMBL" id="FLRD01000040">
    <property type="protein sequence ID" value="SBT32523.1"/>
    <property type="molecule type" value="Genomic_DNA"/>
</dbReference>
<dbReference type="AlphaFoldDB" id="A0A1A8YLY3"/>
<name>A0A1A8YLY3_PLAOA</name>